<feature type="region of interest" description="Disordered" evidence="1">
    <location>
        <begin position="336"/>
        <end position="356"/>
    </location>
</feature>
<feature type="compositionally biased region" description="Basic and acidic residues" evidence="1">
    <location>
        <begin position="428"/>
        <end position="437"/>
    </location>
</feature>
<dbReference type="CDD" id="cd11650">
    <property type="entry name" value="AT4G37440_like"/>
    <property type="match status" value="1"/>
</dbReference>
<keyword evidence="3" id="KW-1185">Reference proteome</keyword>
<dbReference type="AlphaFoldDB" id="A0A834TMK9"/>
<feature type="region of interest" description="Disordered" evidence="1">
    <location>
        <begin position="428"/>
        <end position="455"/>
    </location>
</feature>
<feature type="region of interest" description="Disordered" evidence="1">
    <location>
        <begin position="465"/>
        <end position="484"/>
    </location>
</feature>
<feature type="region of interest" description="Disordered" evidence="1">
    <location>
        <begin position="92"/>
        <end position="129"/>
    </location>
</feature>
<name>A0A834TMK9_9FABA</name>
<evidence type="ECO:0000313" key="2">
    <source>
        <dbReference type="EMBL" id="KAF7825083.1"/>
    </source>
</evidence>
<dbReference type="PANTHER" id="PTHR34057:SF10">
    <property type="entry name" value="TRANSPOSASE, PTTA_EN_SPM, PLANT"/>
    <property type="match status" value="1"/>
</dbReference>
<protein>
    <submittedName>
        <fullName evidence="2">Uncharacterized protein</fullName>
    </submittedName>
</protein>
<dbReference type="InterPro" id="IPR038745">
    <property type="entry name" value="AT4G37440-like"/>
</dbReference>
<dbReference type="PANTHER" id="PTHR34057">
    <property type="entry name" value="ELONGATION FACTOR"/>
    <property type="match status" value="1"/>
</dbReference>
<dbReference type="OrthoDB" id="21648at2759"/>
<dbReference type="EMBL" id="JAAIUW010000006">
    <property type="protein sequence ID" value="KAF7825083.1"/>
    <property type="molecule type" value="Genomic_DNA"/>
</dbReference>
<feature type="compositionally biased region" description="Polar residues" evidence="1">
    <location>
        <begin position="117"/>
        <end position="126"/>
    </location>
</feature>
<evidence type="ECO:0000256" key="1">
    <source>
        <dbReference type="SAM" id="MobiDB-lite"/>
    </source>
</evidence>
<reference evidence="2" key="1">
    <citation type="submission" date="2020-09" db="EMBL/GenBank/DDBJ databases">
        <title>Genome-Enabled Discovery of Anthraquinone Biosynthesis in Senna tora.</title>
        <authorList>
            <person name="Kang S.-H."/>
            <person name="Pandey R.P."/>
            <person name="Lee C.-M."/>
            <person name="Sim J.-S."/>
            <person name="Jeong J.-T."/>
            <person name="Choi B.-S."/>
            <person name="Jung M."/>
            <person name="Ginzburg D."/>
            <person name="Zhao K."/>
            <person name="Won S.Y."/>
            <person name="Oh T.-J."/>
            <person name="Yu Y."/>
            <person name="Kim N.-H."/>
            <person name="Lee O.R."/>
            <person name="Lee T.-H."/>
            <person name="Bashyal P."/>
            <person name="Kim T.-S."/>
            <person name="Lee W.-H."/>
            <person name="Kawkins C."/>
            <person name="Kim C.-K."/>
            <person name="Kim J.S."/>
            <person name="Ahn B.O."/>
            <person name="Rhee S.Y."/>
            <person name="Sohng J.K."/>
        </authorList>
    </citation>
    <scope>NUCLEOTIDE SEQUENCE</scope>
    <source>
        <tissue evidence="2">Leaf</tissue>
    </source>
</reference>
<comment type="caution">
    <text evidence="2">The sequence shown here is derived from an EMBL/GenBank/DDBJ whole genome shotgun (WGS) entry which is preliminary data.</text>
</comment>
<dbReference type="Proteomes" id="UP000634136">
    <property type="component" value="Unassembled WGS sequence"/>
</dbReference>
<sequence>MGPDIELKGKSKAAPEVQVGKEILPVPPISEQKDIQAGNNDKCHACGTEALPNEQTALSNGNEDAEVNITGCSNSGKHLVVEVSCDDVTEYSSSFGDTRSDAENENGSTLSDDEVESQINTGNASSPVHAEGFEPFRIRKKKLTDHWRRFIHPLMWRCKWIELQERQLQSQALKYAKELAAYEHRKQQEFANFKLDGLDTKSVPFSGSIGRNKVMMRKKRRKVEGNCDLASYMSNHSIFSYYENKNPADVANLKAAPVVAFGNAGNTEEFRLEDILSSLDCKDSDEILKDLILKIEAVHARIRGLKTRVDTVISENPVKFSSVNKLSICGPSEGLNNFDKNPTSPTSARNKNTSPVTSVKTEFNMGDLLLHGSEVTSCVEMCPLIETTDKPQHEVLWEDTKDGVLIHNRVAKEELHTFENAGNQLVKTTDESVEEQKSISSVQGSEPSMAAENVPPILQSAVRVCSTSKSSFPRNRRRGKRKSS</sequence>
<evidence type="ECO:0000313" key="3">
    <source>
        <dbReference type="Proteomes" id="UP000634136"/>
    </source>
</evidence>
<gene>
    <name evidence="2" type="ORF">G2W53_016247</name>
</gene>
<feature type="compositionally biased region" description="Basic residues" evidence="1">
    <location>
        <begin position="474"/>
        <end position="484"/>
    </location>
</feature>
<organism evidence="2 3">
    <name type="scientific">Senna tora</name>
    <dbReference type="NCBI Taxonomy" id="362788"/>
    <lineage>
        <taxon>Eukaryota</taxon>
        <taxon>Viridiplantae</taxon>
        <taxon>Streptophyta</taxon>
        <taxon>Embryophyta</taxon>
        <taxon>Tracheophyta</taxon>
        <taxon>Spermatophyta</taxon>
        <taxon>Magnoliopsida</taxon>
        <taxon>eudicotyledons</taxon>
        <taxon>Gunneridae</taxon>
        <taxon>Pentapetalae</taxon>
        <taxon>rosids</taxon>
        <taxon>fabids</taxon>
        <taxon>Fabales</taxon>
        <taxon>Fabaceae</taxon>
        <taxon>Caesalpinioideae</taxon>
        <taxon>Cassia clade</taxon>
        <taxon>Senna</taxon>
    </lineage>
</organism>
<proteinExistence type="predicted"/>
<accession>A0A834TMK9</accession>